<feature type="non-terminal residue" evidence="1">
    <location>
        <position position="1"/>
    </location>
</feature>
<gene>
    <name evidence="1" type="ORF">Bpfe_002602</name>
</gene>
<feature type="non-terminal residue" evidence="1">
    <location>
        <position position="63"/>
    </location>
</feature>
<reference evidence="1" key="1">
    <citation type="journal article" date="2023" name="PLoS Negl. Trop. Dis.">
        <title>A genome sequence for Biomphalaria pfeifferi, the major vector snail for the human-infecting parasite Schistosoma mansoni.</title>
        <authorList>
            <person name="Bu L."/>
            <person name="Lu L."/>
            <person name="Laidemitt M.R."/>
            <person name="Zhang S.M."/>
            <person name="Mutuku M."/>
            <person name="Mkoji G."/>
            <person name="Steinauer M."/>
            <person name="Loker E.S."/>
        </authorList>
    </citation>
    <scope>NUCLEOTIDE SEQUENCE</scope>
    <source>
        <strain evidence="1">KasaAsao</strain>
    </source>
</reference>
<name>A0AAD8FLE3_BIOPF</name>
<keyword evidence="2" id="KW-1185">Reference proteome</keyword>
<proteinExistence type="predicted"/>
<evidence type="ECO:0000313" key="2">
    <source>
        <dbReference type="Proteomes" id="UP001233172"/>
    </source>
</evidence>
<organism evidence="1 2">
    <name type="scientific">Biomphalaria pfeifferi</name>
    <name type="common">Bloodfluke planorb</name>
    <name type="synonym">Freshwater snail</name>
    <dbReference type="NCBI Taxonomy" id="112525"/>
    <lineage>
        <taxon>Eukaryota</taxon>
        <taxon>Metazoa</taxon>
        <taxon>Spiralia</taxon>
        <taxon>Lophotrochozoa</taxon>
        <taxon>Mollusca</taxon>
        <taxon>Gastropoda</taxon>
        <taxon>Heterobranchia</taxon>
        <taxon>Euthyneura</taxon>
        <taxon>Panpulmonata</taxon>
        <taxon>Hygrophila</taxon>
        <taxon>Lymnaeoidea</taxon>
        <taxon>Planorbidae</taxon>
        <taxon>Biomphalaria</taxon>
    </lineage>
</organism>
<protein>
    <submittedName>
        <fullName evidence="1">Uncharacterized protein</fullName>
    </submittedName>
</protein>
<dbReference type="EMBL" id="JASAOG010000006">
    <property type="protein sequence ID" value="KAK0067761.1"/>
    <property type="molecule type" value="Genomic_DNA"/>
</dbReference>
<evidence type="ECO:0000313" key="1">
    <source>
        <dbReference type="EMBL" id="KAK0067761.1"/>
    </source>
</evidence>
<dbReference type="AlphaFoldDB" id="A0AAD8FLE3"/>
<comment type="caution">
    <text evidence="1">The sequence shown here is derived from an EMBL/GenBank/DDBJ whole genome shotgun (WGS) entry which is preliminary data.</text>
</comment>
<dbReference type="Proteomes" id="UP001233172">
    <property type="component" value="Unassembled WGS sequence"/>
</dbReference>
<reference evidence="1" key="2">
    <citation type="submission" date="2023-04" db="EMBL/GenBank/DDBJ databases">
        <authorList>
            <person name="Bu L."/>
            <person name="Lu L."/>
            <person name="Laidemitt M.R."/>
            <person name="Zhang S.M."/>
            <person name="Mutuku M."/>
            <person name="Mkoji G."/>
            <person name="Steinauer M."/>
            <person name="Loker E.S."/>
        </authorList>
    </citation>
    <scope>NUCLEOTIDE SEQUENCE</scope>
    <source>
        <strain evidence="1">KasaAsao</strain>
        <tissue evidence="1">Whole Snail</tissue>
    </source>
</reference>
<sequence>PLLPRSWFGTEYILPHIQFKAGKRVIRVATMTDVYLGHNEARVNITTGNRTTEVTIPPHQVHL</sequence>
<accession>A0AAD8FLE3</accession>